<dbReference type="Pfam" id="PF20137">
    <property type="entry name" value="BubE"/>
    <property type="match status" value="1"/>
</dbReference>
<dbReference type="Proteomes" id="UP000676246">
    <property type="component" value="Unassembled WGS sequence"/>
</dbReference>
<dbReference type="InterPro" id="IPR045384">
    <property type="entry name" value="DUF6527"/>
</dbReference>
<organism evidence="1 2">
    <name type="scientific">Ideonella alba</name>
    <dbReference type="NCBI Taxonomy" id="2824118"/>
    <lineage>
        <taxon>Bacteria</taxon>
        <taxon>Pseudomonadati</taxon>
        <taxon>Pseudomonadota</taxon>
        <taxon>Betaproteobacteria</taxon>
        <taxon>Burkholderiales</taxon>
        <taxon>Sphaerotilaceae</taxon>
        <taxon>Ideonella</taxon>
    </lineage>
</organism>
<evidence type="ECO:0000313" key="1">
    <source>
        <dbReference type="EMBL" id="MBQ0932420.1"/>
    </source>
</evidence>
<dbReference type="RefSeq" id="WP_210856005.1">
    <property type="nucleotide sequence ID" value="NZ_JAGQDD010000016.1"/>
</dbReference>
<dbReference type="EMBL" id="JAGQDD010000016">
    <property type="protein sequence ID" value="MBQ0932420.1"/>
    <property type="molecule type" value="Genomic_DNA"/>
</dbReference>
<protein>
    <submittedName>
        <fullName evidence="1">Uncharacterized protein</fullName>
    </submittedName>
</protein>
<dbReference type="AlphaFoldDB" id="A0A940YH49"/>
<keyword evidence="2" id="KW-1185">Reference proteome</keyword>
<name>A0A940YH49_9BURK</name>
<comment type="caution">
    <text evidence="1">The sequence shown here is derived from an EMBL/GenBank/DDBJ whole genome shotgun (WGS) entry which is preliminary data.</text>
</comment>
<accession>A0A940YH49</accession>
<reference evidence="1 2" key="1">
    <citation type="submission" date="2021-04" db="EMBL/GenBank/DDBJ databases">
        <title>The genome sequence of Ideonella sp. 3Y2.</title>
        <authorList>
            <person name="Liu Y."/>
        </authorList>
    </citation>
    <scope>NUCLEOTIDE SEQUENCE [LARGE SCALE GENOMIC DNA]</scope>
    <source>
        <strain evidence="1 2">3Y2</strain>
    </source>
</reference>
<gene>
    <name evidence="1" type="ORF">KAK03_18235</name>
</gene>
<sequence>MKRQTYTFRFVEFMPKVLDEGALYVSMTYATASHRCFCGCGMKVVTPLSPTDWRLTFDGDSLSLYPSIGNWSYPCRSHYILRGNRVVWAGPMSDTDVRAVRDADVRDKRRYYHQRLDPQAAPVPSAVLPSAHASARPPRWWRRMLDWFR</sequence>
<evidence type="ECO:0000313" key="2">
    <source>
        <dbReference type="Proteomes" id="UP000676246"/>
    </source>
</evidence>
<proteinExistence type="predicted"/>